<dbReference type="PROSITE" id="PS50977">
    <property type="entry name" value="HTH_TETR_2"/>
    <property type="match status" value="1"/>
</dbReference>
<dbReference type="Pfam" id="PF00440">
    <property type="entry name" value="TetR_N"/>
    <property type="match status" value="1"/>
</dbReference>
<feature type="region of interest" description="Disordered" evidence="3">
    <location>
        <begin position="220"/>
        <end position="247"/>
    </location>
</feature>
<dbReference type="SUPFAM" id="SSF48498">
    <property type="entry name" value="Tetracyclin repressor-like, C-terminal domain"/>
    <property type="match status" value="1"/>
</dbReference>
<dbReference type="AlphaFoldDB" id="A0A2C7AB97"/>
<reference evidence="5 6" key="1">
    <citation type="submission" date="2017-10" db="EMBL/GenBank/DDBJ databases">
        <authorList>
            <person name="Banno H."/>
            <person name="Chua N.-H."/>
        </authorList>
    </citation>
    <scope>NUCLEOTIDE SEQUENCE [LARGE SCALE GENOMIC DNA]</scope>
    <source>
        <strain evidence="5 6">YW11</strain>
    </source>
</reference>
<feature type="domain" description="HTH tetR-type" evidence="4">
    <location>
        <begin position="22"/>
        <end position="82"/>
    </location>
</feature>
<dbReference type="GO" id="GO:0003700">
    <property type="term" value="F:DNA-binding transcription factor activity"/>
    <property type="evidence" value="ECO:0007669"/>
    <property type="project" value="TreeGrafter"/>
</dbReference>
<dbReference type="InterPro" id="IPR013573">
    <property type="entry name" value="Tscrpt_reg_YcdC_C"/>
</dbReference>
<evidence type="ECO:0000259" key="4">
    <source>
        <dbReference type="PROSITE" id="PS50977"/>
    </source>
</evidence>
<dbReference type="EMBL" id="PDNU01000034">
    <property type="protein sequence ID" value="PHK93907.1"/>
    <property type="molecule type" value="Genomic_DNA"/>
</dbReference>
<feature type="DNA-binding region" description="H-T-H motif" evidence="2">
    <location>
        <begin position="45"/>
        <end position="64"/>
    </location>
</feature>
<dbReference type="Proteomes" id="UP000223527">
    <property type="component" value="Unassembled WGS sequence"/>
</dbReference>
<comment type="caution">
    <text evidence="5">The sequence shown here is derived from an EMBL/GenBank/DDBJ whole genome shotgun (WGS) entry which is preliminary data.</text>
</comment>
<dbReference type="InterPro" id="IPR050109">
    <property type="entry name" value="HTH-type_TetR-like_transc_reg"/>
</dbReference>
<gene>
    <name evidence="5" type="ORF">CR162_15900</name>
</gene>
<dbReference type="Gene3D" id="1.10.357.10">
    <property type="entry name" value="Tetracycline Repressor, domain 2"/>
    <property type="match status" value="1"/>
</dbReference>
<dbReference type="PANTHER" id="PTHR30055">
    <property type="entry name" value="HTH-TYPE TRANSCRIPTIONAL REGULATOR RUTR"/>
    <property type="match status" value="1"/>
</dbReference>
<dbReference type="InterPro" id="IPR001647">
    <property type="entry name" value="HTH_TetR"/>
</dbReference>
<name>A0A2C7AB97_9PROT</name>
<dbReference type="InterPro" id="IPR036271">
    <property type="entry name" value="Tet_transcr_reg_TetR-rel_C_sf"/>
</dbReference>
<evidence type="ECO:0000313" key="6">
    <source>
        <dbReference type="Proteomes" id="UP000223527"/>
    </source>
</evidence>
<protein>
    <submittedName>
        <fullName evidence="5">TetR family transcriptional regulator</fullName>
    </submittedName>
</protein>
<evidence type="ECO:0000313" key="5">
    <source>
        <dbReference type="EMBL" id="PHK93907.1"/>
    </source>
</evidence>
<dbReference type="RefSeq" id="WP_099096519.1">
    <property type="nucleotide sequence ID" value="NZ_PDNU01000034.1"/>
</dbReference>
<evidence type="ECO:0000256" key="1">
    <source>
        <dbReference type="ARBA" id="ARBA00023125"/>
    </source>
</evidence>
<evidence type="ECO:0000256" key="3">
    <source>
        <dbReference type="SAM" id="MobiDB-lite"/>
    </source>
</evidence>
<evidence type="ECO:0000256" key="2">
    <source>
        <dbReference type="PROSITE-ProRule" id="PRU00335"/>
    </source>
</evidence>
<dbReference type="OrthoDB" id="2356263at2"/>
<keyword evidence="1 2" id="KW-0238">DNA-binding</keyword>
<dbReference type="InterPro" id="IPR009057">
    <property type="entry name" value="Homeodomain-like_sf"/>
</dbReference>
<dbReference type="Gene3D" id="1.10.10.60">
    <property type="entry name" value="Homeodomain-like"/>
    <property type="match status" value="1"/>
</dbReference>
<sequence>MTGAEDTRPPAPVPGPRVRRRQARIAQILAAAEHVFAEAGFAGASMSALAAAAGLPKANLHYYFGTKEALYTTLLDNILALWLSATDGIHPEAEPAEALSAYVRAKMRWSRERPQASRVFANEVLHGAPYLRSQLAGPLRALVREKSAVLEGWIAAGRMAPVDPPHLFFSIWAMTQTYADFGAQIGAVLDLPEPDAPCFARGTETILQLVLRGCGLEPGGPPWRADPPERHPAFRQAPCPGKRSNSS</sequence>
<dbReference type="PRINTS" id="PR00455">
    <property type="entry name" value="HTHTETR"/>
</dbReference>
<dbReference type="GO" id="GO:0000976">
    <property type="term" value="F:transcription cis-regulatory region binding"/>
    <property type="evidence" value="ECO:0007669"/>
    <property type="project" value="TreeGrafter"/>
</dbReference>
<dbReference type="SUPFAM" id="SSF46689">
    <property type="entry name" value="Homeodomain-like"/>
    <property type="match status" value="1"/>
</dbReference>
<dbReference type="GO" id="GO:0045892">
    <property type="term" value="P:negative regulation of DNA-templated transcription"/>
    <property type="evidence" value="ECO:0007669"/>
    <property type="project" value="InterPro"/>
</dbReference>
<dbReference type="PANTHER" id="PTHR30055:SF196">
    <property type="entry name" value="HTH-TYPE TRANSCRIPTIONAL REGULATOR RUTR"/>
    <property type="match status" value="1"/>
</dbReference>
<keyword evidence="6" id="KW-1185">Reference proteome</keyword>
<dbReference type="Pfam" id="PF08362">
    <property type="entry name" value="TetR_C_3"/>
    <property type="match status" value="1"/>
</dbReference>
<accession>A0A2C7AB97</accession>
<organism evidence="5 6">
    <name type="scientific">Teichococcus rhizosphaerae</name>
    <dbReference type="NCBI Taxonomy" id="1335062"/>
    <lineage>
        <taxon>Bacteria</taxon>
        <taxon>Pseudomonadati</taxon>
        <taxon>Pseudomonadota</taxon>
        <taxon>Alphaproteobacteria</taxon>
        <taxon>Acetobacterales</taxon>
        <taxon>Roseomonadaceae</taxon>
        <taxon>Roseomonas</taxon>
    </lineage>
</organism>
<proteinExistence type="predicted"/>